<evidence type="ECO:0000313" key="11">
    <source>
        <dbReference type="Proteomes" id="UP000199334"/>
    </source>
</evidence>
<dbReference type="Proteomes" id="UP000199334">
    <property type="component" value="Unassembled WGS sequence"/>
</dbReference>
<dbReference type="InterPro" id="IPR036482">
    <property type="entry name" value="Regulatory_HutP_sf"/>
</dbReference>
<dbReference type="EMBL" id="FNIG01000001">
    <property type="protein sequence ID" value="SDM88020.1"/>
    <property type="molecule type" value="Genomic_DNA"/>
</dbReference>
<dbReference type="Pfam" id="PF09021">
    <property type="entry name" value="HutP"/>
    <property type="match status" value="1"/>
</dbReference>
<name>A0A1G9WU28_9BACI</name>
<evidence type="ECO:0000256" key="7">
    <source>
        <dbReference type="ARBA" id="ARBA00023015"/>
    </source>
</evidence>
<dbReference type="Gene3D" id="3.40.1510.10">
    <property type="entry name" value="Hut operon regulatory protein HutP"/>
    <property type="match status" value="1"/>
</dbReference>
<keyword evidence="5" id="KW-0369">Histidine metabolism</keyword>
<keyword evidence="7" id="KW-0805">Transcription regulation</keyword>
<evidence type="ECO:0000256" key="5">
    <source>
        <dbReference type="ARBA" id="ARBA00022808"/>
    </source>
</evidence>
<organism evidence="10 11">
    <name type="scientific">Tenuibacillus multivorans</name>
    <dbReference type="NCBI Taxonomy" id="237069"/>
    <lineage>
        <taxon>Bacteria</taxon>
        <taxon>Bacillati</taxon>
        <taxon>Bacillota</taxon>
        <taxon>Bacilli</taxon>
        <taxon>Bacillales</taxon>
        <taxon>Bacillaceae</taxon>
        <taxon>Tenuibacillus</taxon>
    </lineage>
</organism>
<dbReference type="GO" id="GO:0003723">
    <property type="term" value="F:RNA binding"/>
    <property type="evidence" value="ECO:0007669"/>
    <property type="project" value="UniProtKB-KW"/>
</dbReference>
<dbReference type="NCBIfam" id="NF002838">
    <property type="entry name" value="PRK03065.1"/>
    <property type="match status" value="1"/>
</dbReference>
<accession>A0A1G9WU28</accession>
<evidence type="ECO:0000313" key="10">
    <source>
        <dbReference type="EMBL" id="SDM88020.1"/>
    </source>
</evidence>
<gene>
    <name evidence="10" type="ORF">SAMN05216498_0893</name>
</gene>
<proteinExistence type="inferred from homology"/>
<evidence type="ECO:0000256" key="2">
    <source>
        <dbReference type="ARBA" id="ARBA00009992"/>
    </source>
</evidence>
<dbReference type="InterPro" id="IPR015111">
    <property type="entry name" value="Regulatory_HutP"/>
</dbReference>
<evidence type="ECO:0000256" key="1">
    <source>
        <dbReference type="ARBA" id="ARBA00002945"/>
    </source>
</evidence>
<keyword evidence="11" id="KW-1185">Reference proteome</keyword>
<evidence type="ECO:0000256" key="8">
    <source>
        <dbReference type="ARBA" id="ARBA00023159"/>
    </source>
</evidence>
<keyword evidence="9" id="KW-0804">Transcription</keyword>
<dbReference type="AlphaFoldDB" id="A0A1G9WU28"/>
<comment type="subunit">
    <text evidence="3">Homohexamer.</text>
</comment>
<dbReference type="GO" id="GO:0006547">
    <property type="term" value="P:L-histidine metabolic process"/>
    <property type="evidence" value="ECO:0007669"/>
    <property type="project" value="UniProtKB-KW"/>
</dbReference>
<evidence type="ECO:0000256" key="3">
    <source>
        <dbReference type="ARBA" id="ARBA00011643"/>
    </source>
</evidence>
<keyword evidence="8" id="KW-0010">Activator</keyword>
<evidence type="ECO:0000256" key="6">
    <source>
        <dbReference type="ARBA" id="ARBA00022884"/>
    </source>
</evidence>
<keyword evidence="6" id="KW-0694">RNA-binding</keyword>
<comment type="similarity">
    <text evidence="2">Belongs to the HutP family.</text>
</comment>
<sequence length="152" mass="16638">MLQMNKPMQAGIGKSALLLVLANSHELEEADTRVKESGFSFCLGKTGSMDLQKVVSAIETAAKRNELVNETLYREMHALYHAILEALEGVTRGQIMLGDVMRTVGLRFSIVRGRPYENKAEGEWIAVALYGTIGAPIKGLEHETTGLGINHI</sequence>
<evidence type="ECO:0000256" key="4">
    <source>
        <dbReference type="ARBA" id="ARBA00019377"/>
    </source>
</evidence>
<protein>
    <recommendedName>
        <fullName evidence="4">Hut operon positive regulatory protein</fullName>
    </recommendedName>
</protein>
<comment type="function">
    <text evidence="1">Antiterminator that binds to cis-acting regulatory sequences on the mRNA in the presence of histidine, thereby suppressing transcription termination and activating the hut operon for histidine utilization.</text>
</comment>
<dbReference type="SUPFAM" id="SSF111064">
    <property type="entry name" value="Hut operon positive regulatory protein HutP"/>
    <property type="match status" value="1"/>
</dbReference>
<evidence type="ECO:0000256" key="9">
    <source>
        <dbReference type="ARBA" id="ARBA00023163"/>
    </source>
</evidence>
<reference evidence="10 11" key="1">
    <citation type="submission" date="2016-10" db="EMBL/GenBank/DDBJ databases">
        <authorList>
            <person name="de Groot N.N."/>
        </authorList>
    </citation>
    <scope>NUCLEOTIDE SEQUENCE [LARGE SCALE GENOMIC DNA]</scope>
    <source>
        <strain evidence="10 11">CGMCC 1.3442</strain>
    </source>
</reference>
<dbReference type="STRING" id="237069.SAMN05216498_0893"/>